<proteinExistence type="predicted"/>
<gene>
    <name evidence="1" type="ORF">PanWU01x14_206570</name>
</gene>
<dbReference type="AlphaFoldDB" id="A0A2P5BVJ3"/>
<name>A0A2P5BVJ3_PARAD</name>
<comment type="caution">
    <text evidence="1">The sequence shown here is derived from an EMBL/GenBank/DDBJ whole genome shotgun (WGS) entry which is preliminary data.</text>
</comment>
<dbReference type="Proteomes" id="UP000237105">
    <property type="component" value="Unassembled WGS sequence"/>
</dbReference>
<reference evidence="2" key="1">
    <citation type="submission" date="2016-06" db="EMBL/GenBank/DDBJ databases">
        <title>Parallel loss of symbiosis genes in relatives of nitrogen-fixing non-legume Parasponia.</title>
        <authorList>
            <person name="Van Velzen R."/>
            <person name="Holmer R."/>
            <person name="Bu F."/>
            <person name="Rutten L."/>
            <person name="Van Zeijl A."/>
            <person name="Liu W."/>
            <person name="Santuari L."/>
            <person name="Cao Q."/>
            <person name="Sharma T."/>
            <person name="Shen D."/>
            <person name="Roswanjaya Y."/>
            <person name="Wardhani T."/>
            <person name="Kalhor M.S."/>
            <person name="Jansen J."/>
            <person name="Van den Hoogen J."/>
            <person name="Gungor B."/>
            <person name="Hartog M."/>
            <person name="Hontelez J."/>
            <person name="Verver J."/>
            <person name="Yang W.-C."/>
            <person name="Schijlen E."/>
            <person name="Repin R."/>
            <person name="Schilthuizen M."/>
            <person name="Schranz E."/>
            <person name="Heidstra R."/>
            <person name="Miyata K."/>
            <person name="Fedorova E."/>
            <person name="Kohlen W."/>
            <person name="Bisseling T."/>
            <person name="Smit S."/>
            <person name="Geurts R."/>
        </authorList>
    </citation>
    <scope>NUCLEOTIDE SEQUENCE [LARGE SCALE GENOMIC DNA]</scope>
    <source>
        <strain evidence="2">cv. WU1-14</strain>
    </source>
</reference>
<accession>A0A2P5BVJ3</accession>
<dbReference type="EMBL" id="JXTB01000214">
    <property type="protein sequence ID" value="PON52815.1"/>
    <property type="molecule type" value="Genomic_DNA"/>
</dbReference>
<protein>
    <submittedName>
        <fullName evidence="1">Uncharacterized protein</fullName>
    </submittedName>
</protein>
<evidence type="ECO:0000313" key="2">
    <source>
        <dbReference type="Proteomes" id="UP000237105"/>
    </source>
</evidence>
<evidence type="ECO:0000313" key="1">
    <source>
        <dbReference type="EMBL" id="PON52815.1"/>
    </source>
</evidence>
<sequence>MVSEDESLLVNRVQKYFVRPGVGNVWENRKNESRGVLARSWKILFKQEPESSNQKLKEMRNELASCNDLLCGRGFRFQIL</sequence>
<keyword evidence="2" id="KW-1185">Reference proteome</keyword>
<organism evidence="1 2">
    <name type="scientific">Parasponia andersonii</name>
    <name type="common">Sponia andersonii</name>
    <dbReference type="NCBI Taxonomy" id="3476"/>
    <lineage>
        <taxon>Eukaryota</taxon>
        <taxon>Viridiplantae</taxon>
        <taxon>Streptophyta</taxon>
        <taxon>Embryophyta</taxon>
        <taxon>Tracheophyta</taxon>
        <taxon>Spermatophyta</taxon>
        <taxon>Magnoliopsida</taxon>
        <taxon>eudicotyledons</taxon>
        <taxon>Gunneridae</taxon>
        <taxon>Pentapetalae</taxon>
        <taxon>rosids</taxon>
        <taxon>fabids</taxon>
        <taxon>Rosales</taxon>
        <taxon>Cannabaceae</taxon>
        <taxon>Parasponia</taxon>
    </lineage>
</organism>